<keyword evidence="2" id="KW-1185">Reference proteome</keyword>
<dbReference type="EMBL" id="CP090032">
    <property type="protein sequence ID" value="UPK92197.1"/>
    <property type="molecule type" value="Genomic_DNA"/>
</dbReference>
<accession>A0ACD3YTG2</accession>
<name>A0ACD3YTG2_FUSSC</name>
<organism evidence="1 2">
    <name type="scientific">Fusarium solani subsp. cucurbitae</name>
    <name type="common">Neocosmosporum cucurbitae</name>
    <dbReference type="NCBI Taxonomy" id="2747967"/>
    <lineage>
        <taxon>Eukaryota</taxon>
        <taxon>Fungi</taxon>
        <taxon>Dikarya</taxon>
        <taxon>Ascomycota</taxon>
        <taxon>Pezizomycotina</taxon>
        <taxon>Sordariomycetes</taxon>
        <taxon>Hypocreomycetidae</taxon>
        <taxon>Hypocreales</taxon>
        <taxon>Nectriaceae</taxon>
        <taxon>Fusarium</taxon>
        <taxon>Fusarium solani species complex</taxon>
    </lineage>
</organism>
<protein>
    <submittedName>
        <fullName evidence="1">Uncharacterized protein</fullName>
    </submittedName>
</protein>
<gene>
    <name evidence="1" type="ORF">LCI18_003132</name>
</gene>
<reference evidence="1" key="1">
    <citation type="submission" date="2021-11" db="EMBL/GenBank/DDBJ databases">
        <title>Fusarium solani-melongenae Genome sequencing and assembly.</title>
        <authorList>
            <person name="Xie S."/>
            <person name="Huang L."/>
            <person name="Zhang X."/>
        </authorList>
    </citation>
    <scope>NUCLEOTIDE SEQUENCE</scope>
    <source>
        <strain evidence="1">CRI 24-3</strain>
    </source>
</reference>
<evidence type="ECO:0000313" key="2">
    <source>
        <dbReference type="Proteomes" id="UP000830768"/>
    </source>
</evidence>
<proteinExistence type="predicted"/>
<evidence type="ECO:0000313" key="1">
    <source>
        <dbReference type="EMBL" id="UPK92197.1"/>
    </source>
</evidence>
<dbReference type="Proteomes" id="UP000830768">
    <property type="component" value="Chromosome 3"/>
</dbReference>
<sequence length="392" mass="44822">MKQFGKSVFGDPLVEVENILKPVKSAETRLEQCRLDLNTRGIAESSHYLRDTHVKLDSLEQKFDIMEEKVETWRAEHKEMHRSLIDESLRQFVEDMKNSIYIACQDRLRVEWLFSGDVMEAICNETERATPLQDLALVLRKYHEFSPKALSQANYLMATPKFQSWLTSPESGMLLVDGHCGDQTIGKIAPSSVFCSGLVEALSGPLHDPPLFSLPQQPQVVLHFFVGQHTNPRAGLCGPHGLVRSLIDQLLLQWPYHEPLDLTFLEQEFSGRLTSDDFETRFLCYVFEQLVCQLSFRSPLFCVIDGLSHFETSLWGWADDLMMIIDSFFTCMHDGAGTVKFLLVSPERSTRVRHRVPENYHVDLRAGNFHARSPGQSLVVDMTEMESSWHNS</sequence>